<dbReference type="SUPFAM" id="SSF55874">
    <property type="entry name" value="ATPase domain of HSP90 chaperone/DNA topoisomerase II/histidine kinase"/>
    <property type="match status" value="1"/>
</dbReference>
<dbReference type="InterPro" id="IPR004358">
    <property type="entry name" value="Sig_transdc_His_kin-like_C"/>
</dbReference>
<dbReference type="EC" id="2.7.13.3" evidence="2"/>
<evidence type="ECO:0000256" key="5">
    <source>
        <dbReference type="SAM" id="Phobius"/>
    </source>
</evidence>
<dbReference type="InterPro" id="IPR036097">
    <property type="entry name" value="HisK_dim/P_sf"/>
</dbReference>
<dbReference type="Pfam" id="PF02518">
    <property type="entry name" value="HATPase_c"/>
    <property type="match status" value="1"/>
</dbReference>
<feature type="domain" description="Histidine kinase" evidence="6">
    <location>
        <begin position="435"/>
        <end position="660"/>
    </location>
</feature>
<dbReference type="InterPro" id="IPR005467">
    <property type="entry name" value="His_kinase_dom"/>
</dbReference>
<dbReference type="PANTHER" id="PTHR43065:SF42">
    <property type="entry name" value="TWO-COMPONENT SENSOR PPRA"/>
    <property type="match status" value="1"/>
</dbReference>
<evidence type="ECO:0000313" key="8">
    <source>
        <dbReference type="Proteomes" id="UP000290092"/>
    </source>
</evidence>
<evidence type="ECO:0000256" key="3">
    <source>
        <dbReference type="ARBA" id="ARBA00022553"/>
    </source>
</evidence>
<dbReference type="CDD" id="cd00082">
    <property type="entry name" value="HisKA"/>
    <property type="match status" value="1"/>
</dbReference>
<sequence>MFLEKNLSKLIIFTPIILIILVTTLVTFSQISHLEKKFLSDREKIKQKLIEEEKNKLSQKLTSISNYINYKKSKNNKILKNRIKKRVDLAYNIISNKYNKDAGIIKQDKIKEELIHILKEVKYDNNGYLFLKEIKEDKIFARIYPSYILYENKDITNIEDKEHKDFLNRCKELLKDKKAGFITYSLKKINTLNSFEKISYIKKFEPFNWIIGYGEYLLDIDNLTKQDILARLNSINFEDNNLIYTINFKKEFIHGVEDKNFLYKELYSYIDKSIENKEFDKTNFYWTKNYEKLFAYKFIKEWDWIIITSINLKSLEDIILDILGSKQQEEDKFIKESIKIAFMVIIFGTLLTFLISKKIESIFKSYKNSIESQKNALKNINATLEHRVKEKTKELKEFNKKLKDKIKEEVCKNREKDQILYNQSKMAAMGEMIENIAHQWRQPLSMISTIASGISLNIDFKMYNEKETKNDLKSIVDTTKYLSQTIEDFRNFFIENKHKESFNLVDSIKKDINIINSSFKNNHIELITSLEDITMFSIQNELTQAILNILTNAKDVLIEKINHLEERRIVKIQTKAINDFVYIYIQDNGKGIKKEIIDKIFEPYFTTKHKSQGTGIGLYMTREIIIKHMKGEIKVENRSFEHEGIKYLGACFEIKLPVNIEAV</sequence>
<proteinExistence type="predicted"/>
<evidence type="ECO:0000259" key="6">
    <source>
        <dbReference type="PROSITE" id="PS50109"/>
    </source>
</evidence>
<dbReference type="EMBL" id="NXID01000029">
    <property type="protein sequence ID" value="RXK15440.1"/>
    <property type="molecule type" value="Genomic_DNA"/>
</dbReference>
<organism evidence="7 8">
    <name type="scientific">Malaciobacter mytili LMG 24559</name>
    <dbReference type="NCBI Taxonomy" id="1032238"/>
    <lineage>
        <taxon>Bacteria</taxon>
        <taxon>Pseudomonadati</taxon>
        <taxon>Campylobacterota</taxon>
        <taxon>Epsilonproteobacteria</taxon>
        <taxon>Campylobacterales</taxon>
        <taxon>Arcobacteraceae</taxon>
        <taxon>Malaciobacter</taxon>
    </lineage>
</organism>
<dbReference type="Gene3D" id="3.30.450.20">
    <property type="entry name" value="PAS domain"/>
    <property type="match status" value="1"/>
</dbReference>
<dbReference type="SUPFAM" id="SSF47384">
    <property type="entry name" value="Homodimeric domain of signal transducing histidine kinase"/>
    <property type="match status" value="1"/>
</dbReference>
<feature type="coiled-coil region" evidence="4">
    <location>
        <begin position="367"/>
        <end position="408"/>
    </location>
</feature>
<dbReference type="KEGG" id="amyt:AMYT_2193"/>
<keyword evidence="8" id="KW-1185">Reference proteome</keyword>
<dbReference type="InterPro" id="IPR004010">
    <property type="entry name" value="Double_Cache_2"/>
</dbReference>
<dbReference type="PRINTS" id="PR00344">
    <property type="entry name" value="BCTRLSENSOR"/>
</dbReference>
<dbReference type="RefSeq" id="WP_114842566.1">
    <property type="nucleotide sequence ID" value="NZ_CP031219.1"/>
</dbReference>
<keyword evidence="4" id="KW-0175">Coiled coil</keyword>
<dbReference type="PROSITE" id="PS50109">
    <property type="entry name" value="HIS_KIN"/>
    <property type="match status" value="1"/>
</dbReference>
<evidence type="ECO:0000256" key="1">
    <source>
        <dbReference type="ARBA" id="ARBA00000085"/>
    </source>
</evidence>
<keyword evidence="5" id="KW-0812">Transmembrane</keyword>
<dbReference type="Proteomes" id="UP000290092">
    <property type="component" value="Unassembled WGS sequence"/>
</dbReference>
<dbReference type="SMART" id="SM00387">
    <property type="entry name" value="HATPase_c"/>
    <property type="match status" value="1"/>
</dbReference>
<reference evidence="7 8" key="1">
    <citation type="submission" date="2017-09" db="EMBL/GenBank/DDBJ databases">
        <title>Genomics of the genus Arcobacter.</title>
        <authorList>
            <person name="Perez-Cataluna A."/>
            <person name="Figueras M.J."/>
            <person name="Salas-Masso N."/>
        </authorList>
    </citation>
    <scope>NUCLEOTIDE SEQUENCE [LARGE SCALE GENOMIC DNA]</scope>
    <source>
        <strain evidence="7 8">CECT 7386</strain>
    </source>
</reference>
<keyword evidence="3" id="KW-0597">Phosphoprotein</keyword>
<dbReference type="GO" id="GO:0000155">
    <property type="term" value="F:phosphorelay sensor kinase activity"/>
    <property type="evidence" value="ECO:0007669"/>
    <property type="project" value="InterPro"/>
</dbReference>
<gene>
    <name evidence="7" type="ORF">CP985_08730</name>
</gene>
<dbReference type="Pfam" id="PF08269">
    <property type="entry name" value="dCache_2"/>
    <property type="match status" value="1"/>
</dbReference>
<dbReference type="InterPro" id="IPR036890">
    <property type="entry name" value="HATPase_C_sf"/>
</dbReference>
<dbReference type="Gene3D" id="3.30.565.10">
    <property type="entry name" value="Histidine kinase-like ATPase, C-terminal domain"/>
    <property type="match status" value="1"/>
</dbReference>
<keyword evidence="5" id="KW-1133">Transmembrane helix</keyword>
<protein>
    <recommendedName>
        <fullName evidence="2">histidine kinase</fullName>
        <ecNumber evidence="2">2.7.13.3</ecNumber>
    </recommendedName>
</protein>
<evidence type="ECO:0000256" key="2">
    <source>
        <dbReference type="ARBA" id="ARBA00012438"/>
    </source>
</evidence>
<dbReference type="InterPro" id="IPR003594">
    <property type="entry name" value="HATPase_dom"/>
</dbReference>
<dbReference type="AlphaFoldDB" id="A0AAX2AFL8"/>
<comment type="caution">
    <text evidence="7">The sequence shown here is derived from an EMBL/GenBank/DDBJ whole genome shotgun (WGS) entry which is preliminary data.</text>
</comment>
<accession>A0AAX2AFL8</accession>
<dbReference type="InterPro" id="IPR003661">
    <property type="entry name" value="HisK_dim/P_dom"/>
</dbReference>
<dbReference type="Gene3D" id="1.10.287.130">
    <property type="match status" value="1"/>
</dbReference>
<evidence type="ECO:0000256" key="4">
    <source>
        <dbReference type="SAM" id="Coils"/>
    </source>
</evidence>
<evidence type="ECO:0000313" key="7">
    <source>
        <dbReference type="EMBL" id="RXK15440.1"/>
    </source>
</evidence>
<dbReference type="PANTHER" id="PTHR43065">
    <property type="entry name" value="SENSOR HISTIDINE KINASE"/>
    <property type="match status" value="1"/>
</dbReference>
<feature type="transmembrane region" description="Helical" evidence="5">
    <location>
        <begin position="12"/>
        <end position="34"/>
    </location>
</feature>
<keyword evidence="5" id="KW-0472">Membrane</keyword>
<name>A0AAX2AFL8_9BACT</name>
<comment type="catalytic activity">
    <reaction evidence="1">
        <text>ATP + protein L-histidine = ADP + protein N-phospho-L-histidine.</text>
        <dbReference type="EC" id="2.7.13.3"/>
    </reaction>
</comment>